<dbReference type="PROSITE" id="PS51257">
    <property type="entry name" value="PROKAR_LIPOPROTEIN"/>
    <property type="match status" value="1"/>
</dbReference>
<feature type="chain" id="PRO_5045073143" description="Carbohydrate-binding domain-containing protein" evidence="1">
    <location>
        <begin position="19"/>
        <end position="1314"/>
    </location>
</feature>
<accession>A0ABZ0RL35</accession>
<feature type="signal peptide" evidence="1">
    <location>
        <begin position="1"/>
        <end position="18"/>
    </location>
</feature>
<dbReference type="SUPFAM" id="SSF49785">
    <property type="entry name" value="Galactose-binding domain-like"/>
    <property type="match status" value="1"/>
</dbReference>
<evidence type="ECO:0000313" key="3">
    <source>
        <dbReference type="Proteomes" id="UP001324993"/>
    </source>
</evidence>
<evidence type="ECO:0008006" key="4">
    <source>
        <dbReference type="Google" id="ProtNLM"/>
    </source>
</evidence>
<dbReference type="Gene3D" id="2.60.40.1190">
    <property type="match status" value="1"/>
</dbReference>
<dbReference type="InterPro" id="IPR017853">
    <property type="entry name" value="GH"/>
</dbReference>
<evidence type="ECO:0000256" key="1">
    <source>
        <dbReference type="SAM" id="SignalP"/>
    </source>
</evidence>
<keyword evidence="1" id="KW-0732">Signal</keyword>
<dbReference type="Gene3D" id="2.60.120.260">
    <property type="entry name" value="Galactose-binding domain-like"/>
    <property type="match status" value="1"/>
</dbReference>
<reference evidence="2 3" key="1">
    <citation type="submission" date="2023-11" db="EMBL/GenBank/DDBJ databases">
        <title>Coraliomargarita sp. nov., isolated from marine algae.</title>
        <authorList>
            <person name="Lee J.K."/>
            <person name="Baek J.H."/>
            <person name="Kim J.M."/>
            <person name="Choi D.G."/>
            <person name="Jeon C.O."/>
        </authorList>
    </citation>
    <scope>NUCLEOTIDE SEQUENCE [LARGE SCALE GENOMIC DNA]</scope>
    <source>
        <strain evidence="2 3">J2-16</strain>
    </source>
</reference>
<dbReference type="InterPro" id="IPR008979">
    <property type="entry name" value="Galactose-bd-like_sf"/>
</dbReference>
<dbReference type="Proteomes" id="UP001324993">
    <property type="component" value="Chromosome"/>
</dbReference>
<evidence type="ECO:0000313" key="2">
    <source>
        <dbReference type="EMBL" id="WPJ96929.1"/>
    </source>
</evidence>
<proteinExistence type="predicted"/>
<dbReference type="Gene3D" id="3.20.20.80">
    <property type="entry name" value="Glycosidases"/>
    <property type="match status" value="1"/>
</dbReference>
<dbReference type="EMBL" id="CP138858">
    <property type="protein sequence ID" value="WPJ96929.1"/>
    <property type="molecule type" value="Genomic_DNA"/>
</dbReference>
<dbReference type="SUPFAM" id="SSF49344">
    <property type="entry name" value="CBD9-like"/>
    <property type="match status" value="1"/>
</dbReference>
<organism evidence="2 3">
    <name type="scientific">Coraliomargarita algicola</name>
    <dbReference type="NCBI Taxonomy" id="3092156"/>
    <lineage>
        <taxon>Bacteria</taxon>
        <taxon>Pseudomonadati</taxon>
        <taxon>Verrucomicrobiota</taxon>
        <taxon>Opitutia</taxon>
        <taxon>Puniceicoccales</taxon>
        <taxon>Coraliomargaritaceae</taxon>
        <taxon>Coraliomargarita</taxon>
    </lineage>
</organism>
<sequence>MKPVSIFLLLLTNLLVLACQEQELNAAPRDARGIPQVAPPFKVMQAGDATLSLVSTERQTLSDEEVLLLSAATKRITVVLRSGRCEFNVYNDEYDKEHPMLVLSQIHADAGFIEADEDGDSMVVRTRRTEDAAPTVECVLQNTADGTVRFIWTHLTDDQEAQLSVSCRKSFDYTETSHVSINGDWIPLKSPKEMKAGQAALTWCRNELEHSIGGEIAFYPEGETAEATVTFAPEVSVRTFQTIWNAPLNSTMSLSAAGTSTGNSLELELDIGEIPAVPTSEAVPPMTHAMYWQSDRMRVPVQPTYNLLPNPSFEQGLRYWNWRARGGGPFFEEDPEAPRCYEIVPDALFGQHSLKVNNTFGAVPIETFPVTTVPGQEYTLSFYHKGSSAEVSVTPVFSINNLPGKGWSDFVISERVPASDTWQRSVIHFKAELPAIRILLQANAPGFYLDGLQLEAGETVHDFVSPDVEGRLLSSDFDNSLEYGTDYDLKFELLGEAHTSGEVALTVLDYYGDTVFEQQHAFDLEAADARTVFPLSLEASQIGKGVFVLKADYFLQGELYYSDYYRFSIIDALDNTHPTKDLFGAQYDGAKTTRANELGAYFQKWGIGSIYSLAYVMGPEFHEKYKLGRMTNISSTSRLGRDRYKQSKEPYEWDRMSAEQAQLIEDISYESVVDPVRYGDIWAYTKEAEIKFKTVKKGDYETFAQMMLAARRGVKKANPAASFIPFGGTSGFSRTRGYPQMEGLLQASQKLGVTWEGLAIHPYGLFDKTDEAIQDLIHLDDTYQPGGKTRLLVNETSTSSPIYVPEWEKYDQWYSLSGRPTYDSSWNEFLSAARAARLYLIALKYWPRVENMHIWNTRQFIDYYFSPLMFCGAVNTLGHLFPEPEFVEDFAPTSDIKGMVFKDANGQGTAAIWSPSYKVENGFKHGPSLQLKVKGLDLKVIDLMGNVLDVGEGEMLEIPLSPAPLYLQTEHGAVDALVTLLNDAVVLGSSTLIEVKILPNLAGVGADLVNNTNQAVAGQITRSNQSIDFSLSPYASKSILVDGDLNHATGAMHRWNHSVQIDLSSGYTEEKETNLEYFYIPKVDAPLPLDYRDKQWETIPHIDLDNYFVHAPHLMDDSESLPKAQYQMAWDEDNIYLRVSCHDAEFVVNEAGWLANPARERQLYRNDGALEVYFDTFADAGLPWKSEGYDNNDYRYDFYAADGQALSGTASVYRMQEVFTEFANGTEMPKAEDVRNGGIPSQFYRNGNEFGYVIIFPQTYVLPLSLESGARSGFALFLQDRAEGNQFKGGLSLSIEDNTSCNERPDLWPIMILK</sequence>
<name>A0ABZ0RL35_9BACT</name>
<gene>
    <name evidence="2" type="ORF">SH580_04310</name>
</gene>
<keyword evidence="3" id="KW-1185">Reference proteome</keyword>
<dbReference type="RefSeq" id="WP_319833786.1">
    <property type="nucleotide sequence ID" value="NZ_CP138858.1"/>
</dbReference>
<protein>
    <recommendedName>
        <fullName evidence="4">Carbohydrate-binding domain-containing protein</fullName>
    </recommendedName>
</protein>
<dbReference type="SUPFAM" id="SSF51445">
    <property type="entry name" value="(Trans)glycosidases"/>
    <property type="match status" value="1"/>
</dbReference>